<evidence type="ECO:0000313" key="8">
    <source>
        <dbReference type="Proteomes" id="UP001279734"/>
    </source>
</evidence>
<sequence length="858" mass="94426">MGNERKSPIVVAEQPSVSNSSSTEASLAVDRQGLGDAERAGEAPVVLVSSSSAGGRVAATTELEFEVKGAEAIVAKRKRGRPRKCGQPKTVAASPSAKRFKKEEEDVCFICFDGGTLVLCDRRDCPKVYHPACVKRDEAFFRGRVRWNCGWHICNSCQRNAHFMCYTCSYSLCKGCVKQAEFFSIKGNKGFCGTCMATVMLIENSSPGNKELGQVDFDDMGSWEYLFKIYWIYLKQKECLTLDDLKRATNTWKGSGSDNKYDSSQKMSDAGANKAAILNSATGQLEANVSKRRKIQRQTSLHNDSQGEKMDECRHLHESIKCGVSERMTMGEIQETGIALQSARANELLESEILRLNHVCDHASEMGHQKKYPFIFLILLSFFLTLATIRECAEKLELLNTPEDQQHRLHEIPEVHSDPRMDPRCESNEDAGQSNIKKQDVNMSQDSSSYNTKGMELISPQGGGDMPIQASDWEHKRNTGTKFQPQKVENDTGTSERDFESSQTLEGAEAASRILVELRNGMDRSIQTNNHAIMMSADASVSLSMGIAVPFGNLEAEKIWHYRDPSGKIQGPFCMSQLRKWSSNGFFPTDLRIWRINESQDQSILLTDVAECVASIGMQFSELQGLDNNKCQVAEAMHSIASNVSGQGCGTSCSTVAARVGFSDLPSTASKQDNPGVKVEAVENKHFVTSSVRRQDSAVSWSTAAPTPESCELTPPTPTQPDYSTSRWHGMEPIELSTLGDESVSDLLSEVEALESLNGTATRTSLTNCAEGSISSPGNDCFKPLVGMSMPLYPGYHDAPSSSCDIRFHPHPITTDGPCGDFPVDVNDLPKTSVGHSSVRPREEELNPIFLFLFGNEN</sequence>
<keyword evidence="3" id="KW-0862">Zinc</keyword>
<dbReference type="InterPro" id="IPR001965">
    <property type="entry name" value="Znf_PHD"/>
</dbReference>
<organism evidence="7 8">
    <name type="scientific">Nepenthes gracilis</name>
    <name type="common">Slender pitcher plant</name>
    <dbReference type="NCBI Taxonomy" id="150966"/>
    <lineage>
        <taxon>Eukaryota</taxon>
        <taxon>Viridiplantae</taxon>
        <taxon>Streptophyta</taxon>
        <taxon>Embryophyta</taxon>
        <taxon>Tracheophyta</taxon>
        <taxon>Spermatophyta</taxon>
        <taxon>Magnoliopsida</taxon>
        <taxon>eudicotyledons</taxon>
        <taxon>Gunneridae</taxon>
        <taxon>Pentapetalae</taxon>
        <taxon>Caryophyllales</taxon>
        <taxon>Nepenthaceae</taxon>
        <taxon>Nepenthes</taxon>
    </lineage>
</organism>
<dbReference type="SUPFAM" id="SSF57903">
    <property type="entry name" value="FYVE/PHD zinc finger"/>
    <property type="match status" value="1"/>
</dbReference>
<evidence type="ECO:0000313" key="7">
    <source>
        <dbReference type="EMBL" id="GMH06522.1"/>
    </source>
</evidence>
<feature type="compositionally biased region" description="Basic and acidic residues" evidence="5">
    <location>
        <begin position="488"/>
        <end position="500"/>
    </location>
</feature>
<dbReference type="AlphaFoldDB" id="A0AAD3XJ57"/>
<dbReference type="InterPro" id="IPR003169">
    <property type="entry name" value="GYF"/>
</dbReference>
<keyword evidence="8" id="KW-1185">Reference proteome</keyword>
<keyword evidence="1" id="KW-0479">Metal-binding</keyword>
<dbReference type="Proteomes" id="UP001279734">
    <property type="component" value="Unassembled WGS sequence"/>
</dbReference>
<accession>A0AAD3XJ57</accession>
<dbReference type="Gene3D" id="3.30.40.10">
    <property type="entry name" value="Zinc/RING finger domain, C3HC4 (zinc finger)"/>
    <property type="match status" value="1"/>
</dbReference>
<dbReference type="SMART" id="SM00444">
    <property type="entry name" value="GYF"/>
    <property type="match status" value="1"/>
</dbReference>
<dbReference type="InterPro" id="IPR013083">
    <property type="entry name" value="Znf_RING/FYVE/PHD"/>
</dbReference>
<dbReference type="InterPro" id="IPR035445">
    <property type="entry name" value="GYF-like_dom_sf"/>
</dbReference>
<dbReference type="PANTHER" id="PTHR46695:SF4">
    <property type="entry name" value="ZINC FINGER CCCH DOMAIN-CONTAINING PROTEIN 44"/>
    <property type="match status" value="1"/>
</dbReference>
<feature type="compositionally biased region" description="Basic and acidic residues" evidence="5">
    <location>
        <begin position="412"/>
        <end position="427"/>
    </location>
</feature>
<feature type="compositionally biased region" description="Polar residues" evidence="5">
    <location>
        <begin position="15"/>
        <end position="25"/>
    </location>
</feature>
<feature type="region of interest" description="Disordered" evidence="5">
    <location>
        <begin position="412"/>
        <end position="506"/>
    </location>
</feature>
<keyword evidence="2" id="KW-0863">Zinc-finger</keyword>
<dbReference type="Pfam" id="PF25980">
    <property type="entry name" value="NERD_plant"/>
    <property type="match status" value="1"/>
</dbReference>
<dbReference type="SUPFAM" id="SSF55277">
    <property type="entry name" value="GYF domain"/>
    <property type="match status" value="1"/>
</dbReference>
<dbReference type="FunFam" id="3.30.40.10:FF:000303">
    <property type="entry name" value="Zinc finger CCCH domain-containing protein 19"/>
    <property type="match status" value="1"/>
</dbReference>
<keyword evidence="4" id="KW-0238">DNA-binding</keyword>
<proteinExistence type="predicted"/>
<dbReference type="CDD" id="cd15568">
    <property type="entry name" value="PHD5_NSD"/>
    <property type="match status" value="1"/>
</dbReference>
<name>A0AAD3XJ57_NEPGR</name>
<evidence type="ECO:0000256" key="4">
    <source>
        <dbReference type="ARBA" id="ARBA00023125"/>
    </source>
</evidence>
<dbReference type="GO" id="GO:0003677">
    <property type="term" value="F:DNA binding"/>
    <property type="evidence" value="ECO:0007669"/>
    <property type="project" value="UniProtKB-KW"/>
</dbReference>
<dbReference type="InterPro" id="IPR058668">
    <property type="entry name" value="NERD_dom"/>
</dbReference>
<feature type="region of interest" description="Disordered" evidence="5">
    <location>
        <begin position="1"/>
        <end position="34"/>
    </location>
</feature>
<dbReference type="SMART" id="SM00249">
    <property type="entry name" value="PHD"/>
    <property type="match status" value="1"/>
</dbReference>
<dbReference type="CDD" id="cd00072">
    <property type="entry name" value="GYF"/>
    <property type="match status" value="1"/>
</dbReference>
<dbReference type="Gene3D" id="3.30.1490.40">
    <property type="match status" value="1"/>
</dbReference>
<evidence type="ECO:0000256" key="2">
    <source>
        <dbReference type="ARBA" id="ARBA00022771"/>
    </source>
</evidence>
<dbReference type="Pfam" id="PF02213">
    <property type="entry name" value="GYF"/>
    <property type="match status" value="1"/>
</dbReference>
<evidence type="ECO:0000256" key="5">
    <source>
        <dbReference type="SAM" id="MobiDB-lite"/>
    </source>
</evidence>
<dbReference type="PANTHER" id="PTHR46695">
    <property type="entry name" value="ZINC FINGER CCCH DOMAIN-CONTAINING PROTEIN 44-RELATED"/>
    <property type="match status" value="1"/>
</dbReference>
<protein>
    <recommendedName>
        <fullName evidence="6">GYF domain-containing protein</fullName>
    </recommendedName>
</protein>
<comment type="caution">
    <text evidence="7">The sequence shown here is derived from an EMBL/GenBank/DDBJ whole genome shotgun (WGS) entry which is preliminary data.</text>
</comment>
<dbReference type="EMBL" id="BSYO01000006">
    <property type="protein sequence ID" value="GMH06522.1"/>
    <property type="molecule type" value="Genomic_DNA"/>
</dbReference>
<feature type="compositionally biased region" description="Polar residues" evidence="5">
    <location>
        <begin position="430"/>
        <end position="452"/>
    </location>
</feature>
<dbReference type="InterPro" id="IPR011011">
    <property type="entry name" value="Znf_FYVE_PHD"/>
</dbReference>
<feature type="region of interest" description="Disordered" evidence="5">
    <location>
        <begin position="698"/>
        <end position="727"/>
    </location>
</feature>
<feature type="domain" description="GYF" evidence="6">
    <location>
        <begin position="557"/>
        <end position="611"/>
    </location>
</feature>
<evidence type="ECO:0000256" key="3">
    <source>
        <dbReference type="ARBA" id="ARBA00022833"/>
    </source>
</evidence>
<dbReference type="PROSITE" id="PS01359">
    <property type="entry name" value="ZF_PHD_1"/>
    <property type="match status" value="1"/>
</dbReference>
<reference evidence="7" key="1">
    <citation type="submission" date="2023-05" db="EMBL/GenBank/DDBJ databases">
        <title>Nepenthes gracilis genome sequencing.</title>
        <authorList>
            <person name="Fukushima K."/>
        </authorList>
    </citation>
    <scope>NUCLEOTIDE SEQUENCE</scope>
    <source>
        <strain evidence="7">SING2019-196</strain>
    </source>
</reference>
<dbReference type="InterPro" id="IPR019786">
    <property type="entry name" value="Zinc_finger_PHD-type_CS"/>
</dbReference>
<gene>
    <name evidence="7" type="ORF">Nepgr_008362</name>
</gene>
<evidence type="ECO:0000259" key="6">
    <source>
        <dbReference type="PROSITE" id="PS50829"/>
    </source>
</evidence>
<evidence type="ECO:0000256" key="1">
    <source>
        <dbReference type="ARBA" id="ARBA00022723"/>
    </source>
</evidence>
<dbReference type="GO" id="GO:0008270">
    <property type="term" value="F:zinc ion binding"/>
    <property type="evidence" value="ECO:0007669"/>
    <property type="project" value="UniProtKB-KW"/>
</dbReference>
<dbReference type="PROSITE" id="PS50829">
    <property type="entry name" value="GYF"/>
    <property type="match status" value="1"/>
</dbReference>